<evidence type="ECO:0000313" key="5">
    <source>
        <dbReference type="Proteomes" id="UP000824261"/>
    </source>
</evidence>
<protein>
    <submittedName>
        <fullName evidence="4">Tetratricopeptide repeat protein</fullName>
    </submittedName>
</protein>
<evidence type="ECO:0000256" key="1">
    <source>
        <dbReference type="ARBA" id="ARBA00022737"/>
    </source>
</evidence>
<dbReference type="AlphaFoldDB" id="A0A9D1D4M8"/>
<dbReference type="PANTHER" id="PTHR45641:SF19">
    <property type="entry name" value="NEPHROCYSTIN-3"/>
    <property type="match status" value="1"/>
</dbReference>
<feature type="repeat" description="TPR" evidence="3">
    <location>
        <begin position="140"/>
        <end position="173"/>
    </location>
</feature>
<evidence type="ECO:0000256" key="3">
    <source>
        <dbReference type="PROSITE-ProRule" id="PRU00339"/>
    </source>
</evidence>
<gene>
    <name evidence="4" type="ORF">IAA69_05475</name>
</gene>
<evidence type="ECO:0000256" key="2">
    <source>
        <dbReference type="ARBA" id="ARBA00022803"/>
    </source>
</evidence>
<dbReference type="Pfam" id="PF13374">
    <property type="entry name" value="TPR_10"/>
    <property type="match status" value="1"/>
</dbReference>
<proteinExistence type="predicted"/>
<dbReference type="Pfam" id="PF13424">
    <property type="entry name" value="TPR_12"/>
    <property type="match status" value="1"/>
</dbReference>
<dbReference type="EMBL" id="DVGB01000064">
    <property type="protein sequence ID" value="HIR01697.1"/>
    <property type="molecule type" value="Genomic_DNA"/>
</dbReference>
<sequence>MVLAEIIKELDAKSKSLPFEEVEEWLLDACGAFRAENPGKLRELGALYSEVGSFYRNRGKFDKGERAYQEALGFYDQAKEITDGDAGSSDGARDVDYATTVNNFAGLYRMRGDYETAIGMFRDAQEAYRRIPHAPAGLYASSFNNLGITYLEMKEYEKALDEFAKAQQILTAASGEDYFMGSVLGNVALVHYEQGDFVAAAEKMREAAACYTASGEAGKPAAEKCLATAQQLERMKKSPA</sequence>
<dbReference type="PANTHER" id="PTHR45641">
    <property type="entry name" value="TETRATRICOPEPTIDE REPEAT PROTEIN (AFU_ORTHOLOGUE AFUA_6G03870)"/>
    <property type="match status" value="1"/>
</dbReference>
<dbReference type="InterPro" id="IPR011990">
    <property type="entry name" value="TPR-like_helical_dom_sf"/>
</dbReference>
<dbReference type="Proteomes" id="UP000824261">
    <property type="component" value="Unassembled WGS sequence"/>
</dbReference>
<keyword evidence="1" id="KW-0677">Repeat</keyword>
<dbReference type="SUPFAM" id="SSF48452">
    <property type="entry name" value="TPR-like"/>
    <property type="match status" value="1"/>
</dbReference>
<organism evidence="4 5">
    <name type="scientific">Candidatus Aveggerthella stercoripullorum</name>
    <dbReference type="NCBI Taxonomy" id="2840688"/>
    <lineage>
        <taxon>Bacteria</taxon>
        <taxon>Bacillati</taxon>
        <taxon>Actinomycetota</taxon>
        <taxon>Coriobacteriia</taxon>
        <taxon>Eggerthellales</taxon>
        <taxon>Eggerthellaceae</taxon>
        <taxon>Eggerthellaceae incertae sedis</taxon>
        <taxon>Candidatus Aveggerthella</taxon>
    </lineage>
</organism>
<reference evidence="4" key="1">
    <citation type="submission" date="2020-10" db="EMBL/GenBank/DDBJ databases">
        <authorList>
            <person name="Gilroy R."/>
        </authorList>
    </citation>
    <scope>NUCLEOTIDE SEQUENCE</scope>
    <source>
        <strain evidence="4">ChiGjej1B1-2707</strain>
    </source>
</reference>
<name>A0A9D1D4M8_9ACTN</name>
<comment type="caution">
    <text evidence="4">The sequence shown here is derived from an EMBL/GenBank/DDBJ whole genome shotgun (WGS) entry which is preliminary data.</text>
</comment>
<dbReference type="Gene3D" id="1.25.40.10">
    <property type="entry name" value="Tetratricopeptide repeat domain"/>
    <property type="match status" value="1"/>
</dbReference>
<accession>A0A9D1D4M8</accession>
<dbReference type="InterPro" id="IPR019734">
    <property type="entry name" value="TPR_rpt"/>
</dbReference>
<dbReference type="PROSITE" id="PS50005">
    <property type="entry name" value="TPR"/>
    <property type="match status" value="1"/>
</dbReference>
<reference evidence="4" key="2">
    <citation type="journal article" date="2021" name="PeerJ">
        <title>Extensive microbial diversity within the chicken gut microbiome revealed by metagenomics and culture.</title>
        <authorList>
            <person name="Gilroy R."/>
            <person name="Ravi A."/>
            <person name="Getino M."/>
            <person name="Pursley I."/>
            <person name="Horton D.L."/>
            <person name="Alikhan N.F."/>
            <person name="Baker D."/>
            <person name="Gharbi K."/>
            <person name="Hall N."/>
            <person name="Watson M."/>
            <person name="Adriaenssens E.M."/>
            <person name="Foster-Nyarko E."/>
            <person name="Jarju S."/>
            <person name="Secka A."/>
            <person name="Antonio M."/>
            <person name="Oren A."/>
            <person name="Chaudhuri R.R."/>
            <person name="La Ragione R."/>
            <person name="Hildebrand F."/>
            <person name="Pallen M.J."/>
        </authorList>
    </citation>
    <scope>NUCLEOTIDE SEQUENCE</scope>
    <source>
        <strain evidence="4">ChiGjej1B1-2707</strain>
    </source>
</reference>
<dbReference type="PROSITE" id="PS50293">
    <property type="entry name" value="TPR_REGION"/>
    <property type="match status" value="1"/>
</dbReference>
<dbReference type="SMART" id="SM00028">
    <property type="entry name" value="TPR"/>
    <property type="match status" value="4"/>
</dbReference>
<keyword evidence="2 3" id="KW-0802">TPR repeat</keyword>
<evidence type="ECO:0000313" key="4">
    <source>
        <dbReference type="EMBL" id="HIR01697.1"/>
    </source>
</evidence>